<dbReference type="PRINTS" id="PR00412">
    <property type="entry name" value="EPOXHYDRLASE"/>
</dbReference>
<dbReference type="Pfam" id="PF12697">
    <property type="entry name" value="Abhydrolase_6"/>
    <property type="match status" value="1"/>
</dbReference>
<keyword evidence="3" id="KW-1185">Reference proteome</keyword>
<dbReference type="SUPFAM" id="SSF53474">
    <property type="entry name" value="alpha/beta-Hydrolases"/>
    <property type="match status" value="1"/>
</dbReference>
<dbReference type="PRINTS" id="PR00111">
    <property type="entry name" value="ABHYDROLASE"/>
</dbReference>
<reference evidence="2 3" key="1">
    <citation type="submission" date="2014-01" db="EMBL/GenBank/DDBJ databases">
        <title>Roseivivax isoporae LMG 25204 Genome Sequencing.</title>
        <authorList>
            <person name="Lai Q."/>
            <person name="Li G."/>
            <person name="Shao Z."/>
        </authorList>
    </citation>
    <scope>NUCLEOTIDE SEQUENCE [LARGE SCALE GENOMIC DNA]</scope>
    <source>
        <strain evidence="2 3">LMG 25204</strain>
    </source>
</reference>
<comment type="caution">
    <text evidence="2">The sequence shown here is derived from an EMBL/GenBank/DDBJ whole genome shotgun (WGS) entry which is preliminary data.</text>
</comment>
<dbReference type="Proteomes" id="UP000023430">
    <property type="component" value="Unassembled WGS sequence"/>
</dbReference>
<dbReference type="eggNOG" id="COG0596">
    <property type="taxonomic scope" value="Bacteria"/>
</dbReference>
<dbReference type="STRING" id="1449351.RISW2_13225"/>
<dbReference type="GO" id="GO:0003824">
    <property type="term" value="F:catalytic activity"/>
    <property type="evidence" value="ECO:0007669"/>
    <property type="project" value="InterPro"/>
</dbReference>
<evidence type="ECO:0000259" key="1">
    <source>
        <dbReference type="Pfam" id="PF12697"/>
    </source>
</evidence>
<dbReference type="InterPro" id="IPR000073">
    <property type="entry name" value="AB_hydrolase_1"/>
</dbReference>
<organism evidence="2 3">
    <name type="scientific">Roseivivax isoporae LMG 25204</name>
    <dbReference type="NCBI Taxonomy" id="1449351"/>
    <lineage>
        <taxon>Bacteria</taxon>
        <taxon>Pseudomonadati</taxon>
        <taxon>Pseudomonadota</taxon>
        <taxon>Alphaproteobacteria</taxon>
        <taxon>Rhodobacterales</taxon>
        <taxon>Roseobacteraceae</taxon>
        <taxon>Roseivivax</taxon>
    </lineage>
</organism>
<name>X7F693_9RHOB</name>
<sequence>MPDGSRAGTAVHWRRLGRGTAPVLFLHCALAHSGAWKGVAERLSDRIDAVAPDMPGHGRSADWDGTGDLHDVVTGIAGSFLDDGSLGTPVHLVGHSFGGTVALRLAEAHPDRVASLTLVEPVLFAAARGHAPEAFAGHVAEFGPIRAAFDAGRREEAARIFTTLWGDPARGWDDLSAAQRAALGAGMAYVLATDGALMEDSRGLLAPGRPEAVTAPTLLIRGAETRPVVAGIHAGLEARLPNAREVVVPQAGHMVPITHPDAVAGALSGQIPG</sequence>
<protein>
    <recommendedName>
        <fullName evidence="1">AB hydrolase-1 domain-containing protein</fullName>
    </recommendedName>
</protein>
<dbReference type="InterPro" id="IPR000639">
    <property type="entry name" value="Epox_hydrolase-like"/>
</dbReference>
<gene>
    <name evidence="2" type="ORF">RISW2_13225</name>
</gene>
<dbReference type="InterPro" id="IPR029058">
    <property type="entry name" value="AB_hydrolase_fold"/>
</dbReference>
<dbReference type="OrthoDB" id="9804723at2"/>
<dbReference type="PATRIC" id="fig|1449351.3.peg.3519"/>
<evidence type="ECO:0000313" key="3">
    <source>
        <dbReference type="Proteomes" id="UP000023430"/>
    </source>
</evidence>
<dbReference type="AlphaFoldDB" id="X7F693"/>
<accession>X7F693</accession>
<dbReference type="PANTHER" id="PTHR43798">
    <property type="entry name" value="MONOACYLGLYCEROL LIPASE"/>
    <property type="match status" value="1"/>
</dbReference>
<dbReference type="InterPro" id="IPR050266">
    <property type="entry name" value="AB_hydrolase_sf"/>
</dbReference>
<dbReference type="Gene3D" id="3.40.50.1820">
    <property type="entry name" value="alpha/beta hydrolase"/>
    <property type="match status" value="1"/>
</dbReference>
<dbReference type="EMBL" id="JAME01000030">
    <property type="protein sequence ID" value="ETX27596.1"/>
    <property type="molecule type" value="Genomic_DNA"/>
</dbReference>
<proteinExistence type="predicted"/>
<feature type="domain" description="AB hydrolase-1" evidence="1">
    <location>
        <begin position="23"/>
        <end position="265"/>
    </location>
</feature>
<evidence type="ECO:0000313" key="2">
    <source>
        <dbReference type="EMBL" id="ETX27596.1"/>
    </source>
</evidence>